<dbReference type="STRING" id="551995.SAMN05192574_101701"/>
<dbReference type="EMBL" id="FOCL01000001">
    <property type="protein sequence ID" value="SEM75256.1"/>
    <property type="molecule type" value="Genomic_DNA"/>
</dbReference>
<evidence type="ECO:0000313" key="2">
    <source>
        <dbReference type="EMBL" id="SEM75256.1"/>
    </source>
</evidence>
<proteinExistence type="predicted"/>
<protein>
    <recommendedName>
        <fullName evidence="1">DUF4099 domain-containing protein</fullName>
    </recommendedName>
</protein>
<keyword evidence="3" id="KW-1185">Reference proteome</keyword>
<gene>
    <name evidence="2" type="ORF">SAMN05192574_101701</name>
</gene>
<reference evidence="3" key="1">
    <citation type="submission" date="2016-10" db="EMBL/GenBank/DDBJ databases">
        <authorList>
            <person name="Varghese N."/>
            <person name="Submissions S."/>
        </authorList>
    </citation>
    <scope>NUCLEOTIDE SEQUENCE [LARGE SCALE GENOMIC DNA]</scope>
    <source>
        <strain evidence="3">Gh-48</strain>
    </source>
</reference>
<sequence length="264" mass="30108">MLNPQSFSEKDLPLKSLAAVDLVQGDLIFLEPTDKNALLGGRRTRLVELRNLEFAEMKIASLQAKLSLIRNQQGVPVLLISPVYLQSTGPNHLSKEEMNLLESRRQLVIEKQVTAIDGSPKHVLIEYDRETNQFLETDVNDLIAPEKVNGYQLSKEQQEDYKRGKIIEIPDSTRLQFTATDSQGMRANKMELIATITINGQEIYNSFYNLKTLRDYSHDYQEHPPTNAYLNALANLQTIEMEQPIVPDIQPDVETPSNTYHRSR</sequence>
<dbReference type="OrthoDB" id="835269at2"/>
<dbReference type="RefSeq" id="WP_091207654.1">
    <property type="nucleotide sequence ID" value="NZ_FOCL01000001.1"/>
</dbReference>
<dbReference type="Proteomes" id="UP000198942">
    <property type="component" value="Unassembled WGS sequence"/>
</dbReference>
<dbReference type="Pfam" id="PF13351">
    <property type="entry name" value="DUF4099"/>
    <property type="match status" value="1"/>
</dbReference>
<evidence type="ECO:0000259" key="1">
    <source>
        <dbReference type="Pfam" id="PF13351"/>
    </source>
</evidence>
<name>A0A1H8AXN5_9SPHI</name>
<evidence type="ECO:0000313" key="3">
    <source>
        <dbReference type="Proteomes" id="UP000198942"/>
    </source>
</evidence>
<organism evidence="2 3">
    <name type="scientific">Mucilaginibacter gossypiicola</name>
    <dbReference type="NCBI Taxonomy" id="551995"/>
    <lineage>
        <taxon>Bacteria</taxon>
        <taxon>Pseudomonadati</taxon>
        <taxon>Bacteroidota</taxon>
        <taxon>Sphingobacteriia</taxon>
        <taxon>Sphingobacteriales</taxon>
        <taxon>Sphingobacteriaceae</taxon>
        <taxon>Mucilaginibacter</taxon>
    </lineage>
</organism>
<dbReference type="InterPro" id="IPR025343">
    <property type="entry name" value="DUF4099"/>
</dbReference>
<accession>A0A1H8AXN5</accession>
<feature type="domain" description="DUF4099" evidence="1">
    <location>
        <begin position="7"/>
        <end position="84"/>
    </location>
</feature>
<dbReference type="AlphaFoldDB" id="A0A1H8AXN5"/>